<dbReference type="SUPFAM" id="SSF55257">
    <property type="entry name" value="RBP11-like subunits of RNA polymerase"/>
    <property type="match status" value="1"/>
</dbReference>
<dbReference type="GO" id="GO:0003899">
    <property type="term" value="F:DNA-directed RNA polymerase activity"/>
    <property type="evidence" value="ECO:0007669"/>
    <property type="project" value="UniProtKB-UniRule"/>
</dbReference>
<evidence type="ECO:0000256" key="5">
    <source>
        <dbReference type="HAMAP-Rule" id="MF_00320"/>
    </source>
</evidence>
<dbReference type="Pfam" id="PF01000">
    <property type="entry name" value="RNA_pol_A_bac"/>
    <property type="match status" value="1"/>
</dbReference>
<dbReference type="Pfam" id="PF01193">
    <property type="entry name" value="RNA_pol_L"/>
    <property type="match status" value="1"/>
</dbReference>
<gene>
    <name evidence="5" type="primary">rpo3</name>
    <name evidence="5" type="synonym">rpoD</name>
    <name evidence="7" type="ORF">EYM_03290</name>
</gene>
<evidence type="ECO:0000256" key="1">
    <source>
        <dbReference type="ARBA" id="ARBA00022478"/>
    </source>
</evidence>
<dbReference type="InterPro" id="IPR011263">
    <property type="entry name" value="DNA-dir_RNA_pol_RpoA/D/Rpb3"/>
</dbReference>
<evidence type="ECO:0000259" key="6">
    <source>
        <dbReference type="PROSITE" id="PS51379"/>
    </source>
</evidence>
<dbReference type="GO" id="GO:0000428">
    <property type="term" value="C:DNA-directed RNA polymerase complex"/>
    <property type="evidence" value="ECO:0007669"/>
    <property type="project" value="UniProtKB-KW"/>
</dbReference>
<dbReference type="PANTHER" id="PTHR11800:SF2">
    <property type="entry name" value="DNA-DIRECTED RNA POLYMERASE II SUBUNIT RPB3"/>
    <property type="match status" value="1"/>
</dbReference>
<evidence type="ECO:0000256" key="4">
    <source>
        <dbReference type="ARBA" id="ARBA00025804"/>
    </source>
</evidence>
<dbReference type="Gene3D" id="2.170.120.12">
    <property type="entry name" value="DNA-directed RNA polymerase, insert domain"/>
    <property type="match status" value="1"/>
</dbReference>
<name>A0A0U3F7M7_9CREN</name>
<organism evidence="7 8">
    <name type="scientific">Ignicoccus islandicus DSM 13165</name>
    <dbReference type="NCBI Taxonomy" id="940295"/>
    <lineage>
        <taxon>Archaea</taxon>
        <taxon>Thermoproteota</taxon>
        <taxon>Thermoprotei</taxon>
        <taxon>Desulfurococcales</taxon>
        <taxon>Desulfurococcaceae</taxon>
        <taxon>Ignicoccus</taxon>
    </lineage>
</organism>
<evidence type="ECO:0000313" key="8">
    <source>
        <dbReference type="Proteomes" id="UP000060778"/>
    </source>
</evidence>
<dbReference type="Gene3D" id="3.30.1360.10">
    <property type="entry name" value="RNA polymerase, RBP11-like subunit"/>
    <property type="match status" value="1"/>
</dbReference>
<evidence type="ECO:0000256" key="3">
    <source>
        <dbReference type="ARBA" id="ARBA00023163"/>
    </source>
</evidence>
<dbReference type="SUPFAM" id="SSF56553">
    <property type="entry name" value="Insert subdomain of RNA polymerase alpha subunit"/>
    <property type="match status" value="1"/>
</dbReference>
<dbReference type="KEGG" id="iis:EYM_03290"/>
<comment type="similarity">
    <text evidence="4 5">Belongs to the archaeal Rpo3/eukaryotic RPB3 RNA polymerase subunit family.</text>
</comment>
<dbReference type="PROSITE" id="PS51379">
    <property type="entry name" value="4FE4S_FER_2"/>
    <property type="match status" value="1"/>
</dbReference>
<comment type="function">
    <text evidence="5">DNA-dependent RNA polymerase (RNAP) catalyzes the transcription of DNA into RNA using the four ribonucleoside triphosphates as substrates.</text>
</comment>
<comment type="subunit">
    <text evidence="5">Part of the RNA polymerase complex.</text>
</comment>
<dbReference type="InterPro" id="IPR036643">
    <property type="entry name" value="RNApol_insert_sf"/>
</dbReference>
<dbReference type="InterPro" id="IPR036603">
    <property type="entry name" value="RBP11-like"/>
</dbReference>
<comment type="catalytic activity">
    <reaction evidence="5">
        <text>RNA(n) + a ribonucleoside 5'-triphosphate = RNA(n+1) + diphosphate</text>
        <dbReference type="Rhea" id="RHEA:21248"/>
        <dbReference type="Rhea" id="RHEA-COMP:14527"/>
        <dbReference type="Rhea" id="RHEA-COMP:17342"/>
        <dbReference type="ChEBI" id="CHEBI:33019"/>
        <dbReference type="ChEBI" id="CHEBI:61557"/>
        <dbReference type="ChEBI" id="CHEBI:140395"/>
        <dbReference type="EC" id="2.7.7.6"/>
    </reaction>
</comment>
<dbReference type="OrthoDB" id="84933at2157"/>
<keyword evidence="3 5" id="KW-0804">Transcription</keyword>
<dbReference type="InterPro" id="IPR001514">
    <property type="entry name" value="DNA-dir_RNA_pol_30-40kDasu_CS"/>
</dbReference>
<dbReference type="PANTHER" id="PTHR11800">
    <property type="entry name" value="DNA-DIRECTED RNA POLYMERASE"/>
    <property type="match status" value="1"/>
</dbReference>
<dbReference type="PATRIC" id="fig|940295.4.peg.639"/>
<dbReference type="GeneID" id="30680052"/>
<dbReference type="EMBL" id="CP006867">
    <property type="protein sequence ID" value="ALU11641.1"/>
    <property type="molecule type" value="Genomic_DNA"/>
</dbReference>
<dbReference type="InterPro" id="IPR017896">
    <property type="entry name" value="4Fe4S_Fe-S-bd"/>
</dbReference>
<dbReference type="Proteomes" id="UP000060778">
    <property type="component" value="Chromosome"/>
</dbReference>
<accession>A0A0U3F7M7</accession>
<keyword evidence="1 5" id="KW-0240">DNA-directed RNA polymerase</keyword>
<dbReference type="NCBIfam" id="NF001988">
    <property type="entry name" value="PRK00783.1"/>
    <property type="match status" value="1"/>
</dbReference>
<keyword evidence="5" id="KW-0963">Cytoplasm</keyword>
<dbReference type="GO" id="GO:0005737">
    <property type="term" value="C:cytoplasm"/>
    <property type="evidence" value="ECO:0007669"/>
    <property type="project" value="UniProtKB-SubCell"/>
</dbReference>
<keyword evidence="5" id="KW-0808">Transferase</keyword>
<feature type="domain" description="4Fe-4S ferredoxin-type" evidence="6">
    <location>
        <begin position="180"/>
        <end position="210"/>
    </location>
</feature>
<dbReference type="GO" id="GO:0003677">
    <property type="term" value="F:DNA binding"/>
    <property type="evidence" value="ECO:0007669"/>
    <property type="project" value="UniProtKB-UniRule"/>
</dbReference>
<dbReference type="InterPro" id="IPR022842">
    <property type="entry name" value="RNAP_Rpo3/Rpb3/RPAC1"/>
</dbReference>
<keyword evidence="2 5" id="KW-0548">Nucleotidyltransferase</keyword>
<dbReference type="InterPro" id="IPR050518">
    <property type="entry name" value="Rpo3/RPB3_RNA_Pol_subunit"/>
</dbReference>
<comment type="subcellular location">
    <subcellularLocation>
        <location evidence="5">Cytoplasm</location>
    </subcellularLocation>
</comment>
<dbReference type="HAMAP" id="MF_00320">
    <property type="entry name" value="RNApol_arch_Rpo3"/>
    <property type="match status" value="1"/>
</dbReference>
<comment type="caution">
    <text evidence="5">Lacks conserved residue(s) required for the propagation of feature annotation.</text>
</comment>
<dbReference type="AlphaFoldDB" id="A0A0U3F7M7"/>
<dbReference type="SMART" id="SM00662">
    <property type="entry name" value="RPOLD"/>
    <property type="match status" value="1"/>
</dbReference>
<proteinExistence type="inferred from homology"/>
<sequence>MPIEILEETPYSIKMRVSGYPLEVLNSIRRASMEEVPKMAVDFVGIDRNDSVMLNEILAHRLALIPLTSEEALFKYGSPEECSRCTPEEAEADKCYTTDNKPCYVRLILDIKAETDNEIVYSGDLRSEDEDVKPVLSNIPIVTLLKDQSIRLVAYARLGRGKEHAKWMPATVAIVKPILEGITYNEKLCNEKCQKECVEKCPYAFEFKNGRLVLKDNVSLSMLMYCIEYICEGSSINPVFKNNEYYFELEVDGSLSPKKTLITSANTLIEKLNSIKSRLEEIGGVTK</sequence>
<dbReference type="InterPro" id="IPR011262">
    <property type="entry name" value="DNA-dir_RNA_pol_insert"/>
</dbReference>
<dbReference type="STRING" id="940295.EYM_03290"/>
<dbReference type="GO" id="GO:0006351">
    <property type="term" value="P:DNA-templated transcription"/>
    <property type="evidence" value="ECO:0007669"/>
    <property type="project" value="UniProtKB-UniRule"/>
</dbReference>
<protein>
    <recommendedName>
        <fullName evidence="5">DNA-directed RNA polymerase subunit Rpo3</fullName>
        <ecNumber evidence="5">2.7.7.6</ecNumber>
    </recommendedName>
    <alternativeName>
        <fullName evidence="5">DNA-directed RNA polymerase subunit D</fullName>
    </alternativeName>
</protein>
<dbReference type="EC" id="2.7.7.6" evidence="5"/>
<dbReference type="PROSITE" id="PS00446">
    <property type="entry name" value="RNA_POL_D_30KD"/>
    <property type="match status" value="1"/>
</dbReference>
<evidence type="ECO:0000313" key="7">
    <source>
        <dbReference type="EMBL" id="ALU11641.1"/>
    </source>
</evidence>
<keyword evidence="8" id="KW-1185">Reference proteome</keyword>
<dbReference type="GO" id="GO:0046983">
    <property type="term" value="F:protein dimerization activity"/>
    <property type="evidence" value="ECO:0007669"/>
    <property type="project" value="InterPro"/>
</dbReference>
<evidence type="ECO:0000256" key="2">
    <source>
        <dbReference type="ARBA" id="ARBA00022695"/>
    </source>
</evidence>
<reference evidence="7 8" key="1">
    <citation type="submission" date="2013-11" db="EMBL/GenBank/DDBJ databases">
        <title>Comparative genomics of Ignicoccus.</title>
        <authorList>
            <person name="Podar M."/>
        </authorList>
    </citation>
    <scope>NUCLEOTIDE SEQUENCE [LARGE SCALE GENOMIC DNA]</scope>
    <source>
        <strain evidence="7 8">DSM 13165</strain>
    </source>
</reference>
<dbReference type="Gene3D" id="3.30.70.20">
    <property type="match status" value="1"/>
</dbReference>
<dbReference type="RefSeq" id="WP_075049639.1">
    <property type="nucleotide sequence ID" value="NZ_CP006867.1"/>
</dbReference>